<dbReference type="AlphaFoldDB" id="A0A177MUM2"/>
<dbReference type="Gene3D" id="3.30.460.10">
    <property type="entry name" value="Beta Polymerase, domain 2"/>
    <property type="match status" value="1"/>
</dbReference>
<accession>A0A177MUM2</accession>
<sequence>MPPRPIDPNTLAAAQLFIGRTAGRFRLVGALLFGSRARGDYQAQSDTDVAVLLSGAPGPFLETKLALADIAYDVLLETGVLIQPLPIWQSEWDCPESSTHPRLLENVKRDGVRL</sequence>
<dbReference type="PANTHER" id="PTHR33933">
    <property type="entry name" value="NUCLEOTIDYLTRANSFERASE"/>
    <property type="match status" value="1"/>
</dbReference>
<dbReference type="Pfam" id="PF18765">
    <property type="entry name" value="Polbeta"/>
    <property type="match status" value="1"/>
</dbReference>
<proteinExistence type="predicted"/>
<dbReference type="InterPro" id="IPR052548">
    <property type="entry name" value="Type_VII_TA_antitoxin"/>
</dbReference>
<evidence type="ECO:0000313" key="2">
    <source>
        <dbReference type="EMBL" id="OAI08730.1"/>
    </source>
</evidence>
<evidence type="ECO:0000259" key="1">
    <source>
        <dbReference type="Pfam" id="PF18765"/>
    </source>
</evidence>
<dbReference type="Proteomes" id="UP000078090">
    <property type="component" value="Unassembled WGS sequence"/>
</dbReference>
<dbReference type="EMBL" id="LUUG01000043">
    <property type="protein sequence ID" value="OAI08730.1"/>
    <property type="molecule type" value="Genomic_DNA"/>
</dbReference>
<dbReference type="RefSeq" id="WP_064006920.1">
    <property type="nucleotide sequence ID" value="NZ_LUUG01000043.1"/>
</dbReference>
<comment type="caution">
    <text evidence="2">The sequence shown here is derived from an EMBL/GenBank/DDBJ whole genome shotgun (WGS) entry which is preliminary data.</text>
</comment>
<dbReference type="OrthoDB" id="9803106at2"/>
<dbReference type="InterPro" id="IPR043519">
    <property type="entry name" value="NT_sf"/>
</dbReference>
<dbReference type="InterPro" id="IPR041633">
    <property type="entry name" value="Polbeta"/>
</dbReference>
<name>A0A177MUM2_METMH</name>
<reference evidence="2 3" key="1">
    <citation type="submission" date="2016-03" db="EMBL/GenBank/DDBJ databases">
        <authorList>
            <person name="Ploux O."/>
        </authorList>
    </citation>
    <scope>NUCLEOTIDE SEQUENCE [LARGE SCALE GENOMIC DNA]</scope>
    <source>
        <strain evidence="2 3">R-45363</strain>
    </source>
</reference>
<feature type="domain" description="Polymerase beta nucleotidyltransferase" evidence="1">
    <location>
        <begin position="28"/>
        <end position="68"/>
    </location>
</feature>
<dbReference type="CDD" id="cd05403">
    <property type="entry name" value="NT_KNTase_like"/>
    <property type="match status" value="1"/>
</dbReference>
<dbReference type="PANTHER" id="PTHR33933:SF1">
    <property type="entry name" value="PROTEIN ADENYLYLTRANSFERASE MNTA-RELATED"/>
    <property type="match status" value="1"/>
</dbReference>
<dbReference type="SUPFAM" id="SSF81301">
    <property type="entry name" value="Nucleotidyltransferase"/>
    <property type="match status" value="1"/>
</dbReference>
<evidence type="ECO:0000313" key="3">
    <source>
        <dbReference type="Proteomes" id="UP000078090"/>
    </source>
</evidence>
<organism evidence="2 3">
    <name type="scientific">Methylomonas methanica</name>
    <dbReference type="NCBI Taxonomy" id="421"/>
    <lineage>
        <taxon>Bacteria</taxon>
        <taxon>Pseudomonadati</taxon>
        <taxon>Pseudomonadota</taxon>
        <taxon>Gammaproteobacteria</taxon>
        <taxon>Methylococcales</taxon>
        <taxon>Methylococcaceae</taxon>
        <taxon>Methylomonas</taxon>
    </lineage>
</organism>
<gene>
    <name evidence="2" type="ORF">A1332_06505</name>
</gene>
<protein>
    <submittedName>
        <fullName evidence="2">DNA polymerase III subunit beta</fullName>
    </submittedName>
</protein>